<keyword evidence="2" id="KW-1185">Reference proteome</keyword>
<protein>
    <submittedName>
        <fullName evidence="1">DUF4058 family protein</fullName>
    </submittedName>
</protein>
<accession>A0ABU5F4S5</accession>
<dbReference type="Proteomes" id="UP001272242">
    <property type="component" value="Unassembled WGS sequence"/>
</dbReference>
<name>A0ABU5F4S5_9BACT</name>
<reference evidence="2" key="1">
    <citation type="journal article" date="2023" name="Mar. Drugs">
        <title>Gemmata algarum, a Novel Planctomycete Isolated from an Algal Mat, Displays Antimicrobial Activity.</title>
        <authorList>
            <person name="Kumar G."/>
            <person name="Kallscheuer N."/>
            <person name="Kashif M."/>
            <person name="Ahamad S."/>
            <person name="Jagadeeshwari U."/>
            <person name="Pannikurungottu S."/>
            <person name="Haufschild T."/>
            <person name="Kabuu M."/>
            <person name="Sasikala C."/>
            <person name="Jogler C."/>
            <person name="Ramana C."/>
        </authorList>
    </citation>
    <scope>NUCLEOTIDE SEQUENCE [LARGE SCALE GENOMIC DNA]</scope>
    <source>
        <strain evidence="2">JC673</strain>
    </source>
</reference>
<gene>
    <name evidence="1" type="ORF">R5W23_003775</name>
</gene>
<organism evidence="1 2">
    <name type="scientific">Gemmata algarum</name>
    <dbReference type="NCBI Taxonomy" id="2975278"/>
    <lineage>
        <taxon>Bacteria</taxon>
        <taxon>Pseudomonadati</taxon>
        <taxon>Planctomycetota</taxon>
        <taxon>Planctomycetia</taxon>
        <taxon>Gemmatales</taxon>
        <taxon>Gemmataceae</taxon>
        <taxon>Gemmata</taxon>
    </lineage>
</organism>
<dbReference type="RefSeq" id="WP_320688620.1">
    <property type="nucleotide sequence ID" value="NZ_JAXBLV010000211.1"/>
</dbReference>
<dbReference type="EMBL" id="JAXBLV010000211">
    <property type="protein sequence ID" value="MDY3562310.1"/>
    <property type="molecule type" value="Genomic_DNA"/>
</dbReference>
<comment type="caution">
    <text evidence="1">The sequence shown here is derived from an EMBL/GenBank/DDBJ whole genome shotgun (WGS) entry which is preliminary data.</text>
</comment>
<evidence type="ECO:0000313" key="1">
    <source>
        <dbReference type="EMBL" id="MDY3562310.1"/>
    </source>
</evidence>
<proteinExistence type="predicted"/>
<sequence length="245" mass="26405">MPLHDHFRPPDNRLPWEPLHSGWLSELAGRINERLPEGYVALDRVRIGGGLEIDLGVEELLSGPGAGSEVPAGGVATATTRATYAPPAASGSAEYTFPDLLELRVTSATGDGRVVGAVELVSPGNKDRGTKREAFVGKCLDYLAGGAAVVIVDVVTDRRANLHNDIAERVGAPSELMLSAESFLYAAAYRPVRRGKRTQIDIWVSPLAVGTPLPTMPLRLVGNVFIPVELEWAYVEACRRRRFVA</sequence>
<evidence type="ECO:0000313" key="2">
    <source>
        <dbReference type="Proteomes" id="UP001272242"/>
    </source>
</evidence>